<evidence type="ECO:0000313" key="3">
    <source>
        <dbReference type="Proteomes" id="UP000837932"/>
    </source>
</evidence>
<protein>
    <submittedName>
        <fullName evidence="2">High-affinity gluconate transporter</fullName>
    </submittedName>
</protein>
<feature type="transmembrane region" description="Helical" evidence="1">
    <location>
        <begin position="360"/>
        <end position="376"/>
    </location>
</feature>
<feature type="transmembrane region" description="Helical" evidence="1">
    <location>
        <begin position="326"/>
        <end position="348"/>
    </location>
</feature>
<organism evidence="2 3">
    <name type="scientific">Emticicia aquatica</name>
    <dbReference type="NCBI Taxonomy" id="1681835"/>
    <lineage>
        <taxon>Bacteria</taxon>
        <taxon>Pseudomonadati</taxon>
        <taxon>Bacteroidota</taxon>
        <taxon>Cytophagia</taxon>
        <taxon>Cytophagales</taxon>
        <taxon>Leadbetterellaceae</taxon>
        <taxon>Emticicia</taxon>
    </lineage>
</organism>
<feature type="transmembrane region" description="Helical" evidence="1">
    <location>
        <begin position="26"/>
        <end position="45"/>
    </location>
</feature>
<dbReference type="RefSeq" id="WP_238807116.1">
    <property type="nucleotide sequence ID" value="NZ_CAKLPY010000002.1"/>
</dbReference>
<keyword evidence="1" id="KW-0472">Membrane</keyword>
<dbReference type="PANTHER" id="PTHR30354">
    <property type="entry name" value="GNT FAMILY GLUCONATE TRANSPORTER"/>
    <property type="match status" value="1"/>
</dbReference>
<proteinExistence type="predicted"/>
<accession>A0ABM9ARN9</accession>
<feature type="transmembrane region" description="Helical" evidence="1">
    <location>
        <begin position="297"/>
        <end position="314"/>
    </location>
</feature>
<keyword evidence="1" id="KW-1133">Transmembrane helix</keyword>
<reference evidence="2" key="1">
    <citation type="submission" date="2021-12" db="EMBL/GenBank/DDBJ databases">
        <authorList>
            <person name="Rodrigo-Torres L."/>
            <person name="Arahal R. D."/>
            <person name="Lucena T."/>
        </authorList>
    </citation>
    <scope>NUCLEOTIDE SEQUENCE</scope>
    <source>
        <strain evidence="2">CECT 8858</strain>
    </source>
</reference>
<dbReference type="Proteomes" id="UP000837932">
    <property type="component" value="Unassembled WGS sequence"/>
</dbReference>
<gene>
    <name evidence="2" type="primary">gntP_1</name>
    <name evidence="2" type="ORF">EMA8858_02693</name>
</gene>
<dbReference type="Pfam" id="PF02447">
    <property type="entry name" value="GntP_permease"/>
    <property type="match status" value="1"/>
</dbReference>
<comment type="caution">
    <text evidence="2">The sequence shown here is derived from an EMBL/GenBank/DDBJ whole genome shotgun (WGS) entry which is preliminary data.</text>
</comment>
<keyword evidence="1" id="KW-0812">Transmembrane</keyword>
<feature type="transmembrane region" description="Helical" evidence="1">
    <location>
        <begin position="95"/>
        <end position="114"/>
    </location>
</feature>
<feature type="transmembrane region" description="Helical" evidence="1">
    <location>
        <begin position="173"/>
        <end position="195"/>
    </location>
</feature>
<feature type="transmembrane region" description="Helical" evidence="1">
    <location>
        <begin position="256"/>
        <end position="277"/>
    </location>
</feature>
<keyword evidence="3" id="KW-1185">Reference proteome</keyword>
<dbReference type="EMBL" id="CAKLPY010000002">
    <property type="protein sequence ID" value="CAH0996561.1"/>
    <property type="molecule type" value="Genomic_DNA"/>
</dbReference>
<evidence type="ECO:0000256" key="1">
    <source>
        <dbReference type="SAM" id="Phobius"/>
    </source>
</evidence>
<name>A0ABM9ARN9_9BACT</name>
<feature type="transmembrane region" description="Helical" evidence="1">
    <location>
        <begin position="423"/>
        <end position="442"/>
    </location>
</feature>
<dbReference type="PANTHER" id="PTHR30354:SF11">
    <property type="entry name" value="PERMEASE"/>
    <property type="match status" value="1"/>
</dbReference>
<evidence type="ECO:0000313" key="2">
    <source>
        <dbReference type="EMBL" id="CAH0996561.1"/>
    </source>
</evidence>
<feature type="transmembrane region" description="Helical" evidence="1">
    <location>
        <begin position="230"/>
        <end position="250"/>
    </location>
</feature>
<sequence length="443" mass="46875">MIIIVVFLAIAFIVISSTWFKLHPLAGLLLAALAVGIFAGLPIDKLAETIGKGFGELMSKIGLMVILGCVIGSILDKSGAAIKVADIILKLFGEKYPAFAMSVIGAIVGIPVFCDSGFIILSKLNKIVAKKTNRPLGTIAIALSGGLFATHTLVPPTPGPLSAAGNLNLTDSIGLVILVGLVVSIPSLFVSTWFAQKFAKNVTIIEDTELIIKEIPEHNILPAWKAFMPILLPILLITIASFAKISLLLSDNVVHWLSFFGSPLVSFLLAIGFSYTLFPENPADKLLSCFKSGIEHCGTTLVLVGAGGAFGAILKETALKDMISHWLLANQTSGVLFLIIAFLVAAFFKTAQGSTTTSMVLTSGILAPLASAVGFIEPLDLTLLVMAVGSGAMTVSHANDAWFWVVSQFTGLNQHDAYRTHTLLSGLQGIVSLVVVCLIYLLF</sequence>
<dbReference type="InterPro" id="IPR003474">
    <property type="entry name" value="Glcn_transporter"/>
</dbReference>
<feature type="transmembrane region" description="Helical" evidence="1">
    <location>
        <begin position="57"/>
        <end position="75"/>
    </location>
</feature>